<feature type="region of interest" description="Disordered" evidence="1">
    <location>
        <begin position="122"/>
        <end position="141"/>
    </location>
</feature>
<accession>A0A239JS23</accession>
<sequence length="302" mass="33639">MGRITAVEQSFRDDMAAFGLHFCSGCKLFLPVGLFPPDARMRSGLGSRCRDCCRAADARKRVKRKARNAAKDPYANSSPKRCPDCSRELPRSEFSRDATAADGLTGVCRDCCREKDARKRARNKTRNASADPYADPSSKRCPDCGRDLPRREFSRNATQADGLHTVCRSCHSLRVVEWQRANPGKKADRNARRRAAKAGVPSEPFDRTACYGLPCYSCGDPADTHDHLFPVNGELTEFTVDAPRNVLPQCRSCGSSKGNMNPLDWWAREHRPFDGLVVVWDEDDWFGDDAPDLDWAHVAAGI</sequence>
<dbReference type="EMBL" id="FZOR01000015">
    <property type="protein sequence ID" value="SNT08248.1"/>
    <property type="molecule type" value="Genomic_DNA"/>
</dbReference>
<dbReference type="Gene3D" id="1.10.30.50">
    <property type="match status" value="1"/>
</dbReference>
<reference evidence="2 3" key="1">
    <citation type="submission" date="2017-06" db="EMBL/GenBank/DDBJ databases">
        <authorList>
            <person name="Kim H.J."/>
            <person name="Triplett B.A."/>
        </authorList>
    </citation>
    <scope>NUCLEOTIDE SEQUENCE [LARGE SCALE GENOMIC DNA]</scope>
    <source>
        <strain evidence="2 3">DSM 44715</strain>
    </source>
</reference>
<dbReference type="OrthoDB" id="581550at2"/>
<dbReference type="RefSeq" id="WP_089327136.1">
    <property type="nucleotide sequence ID" value="NZ_FZOR01000015.1"/>
</dbReference>
<keyword evidence="3" id="KW-1185">Reference proteome</keyword>
<feature type="region of interest" description="Disordered" evidence="1">
    <location>
        <begin position="64"/>
        <end position="86"/>
    </location>
</feature>
<dbReference type="Proteomes" id="UP000198318">
    <property type="component" value="Unassembled WGS sequence"/>
</dbReference>
<dbReference type="AlphaFoldDB" id="A0A239JS23"/>
<evidence type="ECO:0000313" key="3">
    <source>
        <dbReference type="Proteomes" id="UP000198318"/>
    </source>
</evidence>
<evidence type="ECO:0000256" key="1">
    <source>
        <dbReference type="SAM" id="MobiDB-lite"/>
    </source>
</evidence>
<name>A0A239JS23_9ACTN</name>
<organism evidence="2 3">
    <name type="scientific">Actinomadura meyerae</name>
    <dbReference type="NCBI Taxonomy" id="240840"/>
    <lineage>
        <taxon>Bacteria</taxon>
        <taxon>Bacillati</taxon>
        <taxon>Actinomycetota</taxon>
        <taxon>Actinomycetes</taxon>
        <taxon>Streptosporangiales</taxon>
        <taxon>Thermomonosporaceae</taxon>
        <taxon>Actinomadura</taxon>
    </lineage>
</organism>
<protein>
    <submittedName>
        <fullName evidence="2">Uncharacterized protein</fullName>
    </submittedName>
</protein>
<evidence type="ECO:0000313" key="2">
    <source>
        <dbReference type="EMBL" id="SNT08248.1"/>
    </source>
</evidence>
<proteinExistence type="predicted"/>
<gene>
    <name evidence="2" type="ORF">SAMN05443665_1015136</name>
</gene>